<feature type="signal peptide" evidence="1">
    <location>
        <begin position="1"/>
        <end position="22"/>
    </location>
</feature>
<evidence type="ECO:0000313" key="3">
    <source>
        <dbReference type="Proteomes" id="UP000596063"/>
    </source>
</evidence>
<dbReference type="KEGG" id="snan:I6N98_05120"/>
<dbReference type="Proteomes" id="UP000596063">
    <property type="component" value="Chromosome"/>
</dbReference>
<reference evidence="2 3" key="1">
    <citation type="submission" date="2020-12" db="EMBL/GenBank/DDBJ databases">
        <authorList>
            <person name="Shan Y."/>
        </authorList>
    </citation>
    <scope>NUCLEOTIDE SEQUENCE [LARGE SCALE GENOMIC DNA]</scope>
    <source>
        <strain evidence="3">csc3.9</strain>
    </source>
</reference>
<gene>
    <name evidence="2" type="ORF">I6N98_05120</name>
</gene>
<dbReference type="RefSeq" id="WP_198570721.1">
    <property type="nucleotide sequence ID" value="NZ_CP066167.1"/>
</dbReference>
<accession>A0A7T4UR08</accession>
<dbReference type="EMBL" id="CP066167">
    <property type="protein sequence ID" value="QQD19236.1"/>
    <property type="molecule type" value="Genomic_DNA"/>
</dbReference>
<feature type="chain" id="PRO_5032877580" evidence="1">
    <location>
        <begin position="23"/>
        <end position="103"/>
    </location>
</feature>
<protein>
    <submittedName>
        <fullName evidence="2">Uncharacterized protein</fullName>
    </submittedName>
</protein>
<name>A0A7T4UR08_9GAMM</name>
<organism evidence="2 3">
    <name type="scientific">Spongiibacter nanhainus</name>
    <dbReference type="NCBI Taxonomy" id="2794344"/>
    <lineage>
        <taxon>Bacteria</taxon>
        <taxon>Pseudomonadati</taxon>
        <taxon>Pseudomonadota</taxon>
        <taxon>Gammaproteobacteria</taxon>
        <taxon>Cellvibrionales</taxon>
        <taxon>Spongiibacteraceae</taxon>
        <taxon>Spongiibacter</taxon>
    </lineage>
</organism>
<dbReference type="AlphaFoldDB" id="A0A7T4UR08"/>
<evidence type="ECO:0000256" key="1">
    <source>
        <dbReference type="SAM" id="SignalP"/>
    </source>
</evidence>
<keyword evidence="3" id="KW-1185">Reference proteome</keyword>
<sequence>MKISLFFCCLAMLFIFASKASAEDWHSGPWPVISESNVRSEALEQQTLQLHLLKTNYPDTGLKRHSPMGSKPSELPTSYRFSSDKTGFNLLIDITSISITRSF</sequence>
<proteinExistence type="predicted"/>
<evidence type="ECO:0000313" key="2">
    <source>
        <dbReference type="EMBL" id="QQD19236.1"/>
    </source>
</evidence>
<keyword evidence="1" id="KW-0732">Signal</keyword>